<evidence type="ECO:0000313" key="2">
    <source>
        <dbReference type="EMBL" id="BCZ45519.1"/>
    </source>
</evidence>
<evidence type="ECO:0008006" key="4">
    <source>
        <dbReference type="Google" id="ProtNLM"/>
    </source>
</evidence>
<reference evidence="3" key="1">
    <citation type="submission" date="2021-07" db="EMBL/GenBank/DDBJ databases">
        <title>Complete genome sequencing of a Clostridium isolate.</title>
        <authorList>
            <person name="Ueki A."/>
            <person name="Tonouchi A."/>
        </authorList>
    </citation>
    <scope>NUCLEOTIDE SEQUENCE [LARGE SCALE GENOMIC DNA]</scope>
    <source>
        <strain evidence="3">C5S11</strain>
    </source>
</reference>
<keyword evidence="3" id="KW-1185">Reference proteome</keyword>
<protein>
    <recommendedName>
        <fullName evidence="4">Aminopeptidase</fullName>
    </recommendedName>
</protein>
<evidence type="ECO:0000313" key="3">
    <source>
        <dbReference type="Proteomes" id="UP000824633"/>
    </source>
</evidence>
<gene>
    <name evidence="2" type="ORF">psyc5s11_15860</name>
</gene>
<evidence type="ECO:0000256" key="1">
    <source>
        <dbReference type="ARBA" id="ARBA00022723"/>
    </source>
</evidence>
<dbReference type="PANTHER" id="PTHR34448">
    <property type="entry name" value="AMINOPEPTIDASE"/>
    <property type="match status" value="1"/>
</dbReference>
<dbReference type="InterPro" id="IPR000787">
    <property type="entry name" value="Peptidase_M29"/>
</dbReference>
<dbReference type="PRINTS" id="PR00919">
    <property type="entry name" value="THERMOPTASE"/>
</dbReference>
<dbReference type="Proteomes" id="UP000824633">
    <property type="component" value="Chromosome"/>
</dbReference>
<dbReference type="SUPFAM" id="SSF144052">
    <property type="entry name" value="Thermophilic metalloprotease-like"/>
    <property type="match status" value="1"/>
</dbReference>
<organism evidence="2 3">
    <name type="scientific">Clostridium gelidum</name>
    <dbReference type="NCBI Taxonomy" id="704125"/>
    <lineage>
        <taxon>Bacteria</taxon>
        <taxon>Bacillati</taxon>
        <taxon>Bacillota</taxon>
        <taxon>Clostridia</taxon>
        <taxon>Eubacteriales</taxon>
        <taxon>Clostridiaceae</taxon>
        <taxon>Clostridium</taxon>
    </lineage>
</organism>
<dbReference type="EMBL" id="AP024849">
    <property type="protein sequence ID" value="BCZ45519.1"/>
    <property type="molecule type" value="Genomic_DNA"/>
</dbReference>
<keyword evidence="1" id="KW-0479">Metal-binding</keyword>
<dbReference type="Pfam" id="PF02073">
    <property type="entry name" value="Peptidase_M29"/>
    <property type="match status" value="1"/>
</dbReference>
<proteinExistence type="predicted"/>
<accession>A0ABM7T3T1</accession>
<dbReference type="InterPro" id="IPR052170">
    <property type="entry name" value="M29_Exopeptidase"/>
</dbReference>
<sequence length="83" mass="9169">MNYGIIGIRYVKSKKPLNYGGNLIDNFKLTFKAGKIVEYAVENGVNDSLTHVDFMIGSAELEIIGETASGEKVQVFKNGNWVI</sequence>
<dbReference type="PANTHER" id="PTHR34448:SF3">
    <property type="entry name" value="AMINOPEPTIDASE AMPS"/>
    <property type="match status" value="1"/>
</dbReference>
<name>A0ABM7T3T1_9CLOT</name>